<protein>
    <recommendedName>
        <fullName evidence="5">NB-ARC domain-containing protein</fullName>
    </recommendedName>
</protein>
<accession>A0A2G2ZMF4</accession>
<keyword evidence="2" id="KW-0611">Plant defense</keyword>
<evidence type="ECO:0000313" key="4">
    <source>
        <dbReference type="Proteomes" id="UP000222542"/>
    </source>
</evidence>
<keyword evidence="4" id="KW-1185">Reference proteome</keyword>
<name>A0A2G2ZMF4_CAPAN</name>
<evidence type="ECO:0008006" key="5">
    <source>
        <dbReference type="Google" id="ProtNLM"/>
    </source>
</evidence>
<gene>
    <name evidence="3" type="ORF">T459_11612</name>
</gene>
<evidence type="ECO:0000256" key="1">
    <source>
        <dbReference type="ARBA" id="ARBA00022614"/>
    </source>
</evidence>
<evidence type="ECO:0000256" key="2">
    <source>
        <dbReference type="ARBA" id="ARBA00022821"/>
    </source>
</evidence>
<dbReference type="SUPFAM" id="SSF52540">
    <property type="entry name" value="P-loop containing nucleoside triphosphate hydrolases"/>
    <property type="match status" value="1"/>
</dbReference>
<dbReference type="InterPro" id="IPR027417">
    <property type="entry name" value="P-loop_NTPase"/>
</dbReference>
<proteinExistence type="predicted"/>
<reference evidence="3 4" key="2">
    <citation type="journal article" date="2017" name="Genome Biol.">
        <title>New reference genome sequences of hot pepper reveal the massive evolution of plant disease-resistance genes by retroduplication.</title>
        <authorList>
            <person name="Kim S."/>
            <person name="Park J."/>
            <person name="Yeom S.I."/>
            <person name="Kim Y.M."/>
            <person name="Seo E."/>
            <person name="Kim K.T."/>
            <person name="Kim M.S."/>
            <person name="Lee J.M."/>
            <person name="Cheong K."/>
            <person name="Shin H.S."/>
            <person name="Kim S.B."/>
            <person name="Han K."/>
            <person name="Lee J."/>
            <person name="Park M."/>
            <person name="Lee H.A."/>
            <person name="Lee H.Y."/>
            <person name="Lee Y."/>
            <person name="Oh S."/>
            <person name="Lee J.H."/>
            <person name="Choi E."/>
            <person name="Choi E."/>
            <person name="Lee S.E."/>
            <person name="Jeon J."/>
            <person name="Kim H."/>
            <person name="Choi G."/>
            <person name="Song H."/>
            <person name="Lee J."/>
            <person name="Lee S.C."/>
            <person name="Kwon J.K."/>
            <person name="Lee H.Y."/>
            <person name="Koo N."/>
            <person name="Hong Y."/>
            <person name="Kim R.W."/>
            <person name="Kang W.H."/>
            <person name="Huh J.H."/>
            <person name="Kang B.C."/>
            <person name="Yang T.J."/>
            <person name="Lee Y.H."/>
            <person name="Bennetzen J.L."/>
            <person name="Choi D."/>
        </authorList>
    </citation>
    <scope>NUCLEOTIDE SEQUENCE [LARGE SCALE GENOMIC DNA]</scope>
    <source>
        <strain evidence="4">cv. CM334</strain>
    </source>
</reference>
<comment type="caution">
    <text evidence="3">The sequence shown here is derived from an EMBL/GenBank/DDBJ whole genome shotgun (WGS) entry which is preliminary data.</text>
</comment>
<dbReference type="PANTHER" id="PTHR33463:SF187">
    <property type="entry name" value="AND NB-ARC DOMAIN DISEASE RESISTANCE PROTEIN, PUTATIVE-RELATED"/>
    <property type="match status" value="1"/>
</dbReference>
<dbReference type="GO" id="GO:0006952">
    <property type="term" value="P:defense response"/>
    <property type="evidence" value="ECO:0007669"/>
    <property type="project" value="UniProtKB-KW"/>
</dbReference>
<dbReference type="EMBL" id="AYRZ02000004">
    <property type="protein sequence ID" value="PHT83169.1"/>
    <property type="molecule type" value="Genomic_DNA"/>
</dbReference>
<dbReference type="InterPro" id="IPR050905">
    <property type="entry name" value="Plant_NBS-LRR"/>
</dbReference>
<dbReference type="Gene3D" id="1.10.8.430">
    <property type="entry name" value="Helical domain of apoptotic protease-activating factors"/>
    <property type="match status" value="1"/>
</dbReference>
<dbReference type="Proteomes" id="UP000222542">
    <property type="component" value="Unassembled WGS sequence"/>
</dbReference>
<reference evidence="3 4" key="1">
    <citation type="journal article" date="2014" name="Nat. Genet.">
        <title>Genome sequence of the hot pepper provides insights into the evolution of pungency in Capsicum species.</title>
        <authorList>
            <person name="Kim S."/>
            <person name="Park M."/>
            <person name="Yeom S.I."/>
            <person name="Kim Y.M."/>
            <person name="Lee J.M."/>
            <person name="Lee H.A."/>
            <person name="Seo E."/>
            <person name="Choi J."/>
            <person name="Cheong K."/>
            <person name="Kim K.T."/>
            <person name="Jung K."/>
            <person name="Lee G.W."/>
            <person name="Oh S.K."/>
            <person name="Bae C."/>
            <person name="Kim S.B."/>
            <person name="Lee H.Y."/>
            <person name="Kim S.Y."/>
            <person name="Kim M.S."/>
            <person name="Kang B.C."/>
            <person name="Jo Y.D."/>
            <person name="Yang H.B."/>
            <person name="Jeong H.J."/>
            <person name="Kang W.H."/>
            <person name="Kwon J.K."/>
            <person name="Shin C."/>
            <person name="Lim J.Y."/>
            <person name="Park J.H."/>
            <person name="Huh J.H."/>
            <person name="Kim J.S."/>
            <person name="Kim B.D."/>
            <person name="Cohen O."/>
            <person name="Paran I."/>
            <person name="Suh M.C."/>
            <person name="Lee S.B."/>
            <person name="Kim Y.K."/>
            <person name="Shin Y."/>
            <person name="Noh S.J."/>
            <person name="Park J."/>
            <person name="Seo Y.S."/>
            <person name="Kwon S.Y."/>
            <person name="Kim H.A."/>
            <person name="Park J.M."/>
            <person name="Kim H.J."/>
            <person name="Choi S.B."/>
            <person name="Bosland P.W."/>
            <person name="Reeves G."/>
            <person name="Jo S.H."/>
            <person name="Lee B.W."/>
            <person name="Cho H.T."/>
            <person name="Choi H.S."/>
            <person name="Lee M.S."/>
            <person name="Yu Y."/>
            <person name="Do Choi Y."/>
            <person name="Park B.S."/>
            <person name="van Deynze A."/>
            <person name="Ashrafi H."/>
            <person name="Hill T."/>
            <person name="Kim W.T."/>
            <person name="Pai H.S."/>
            <person name="Ahn H.K."/>
            <person name="Yeam I."/>
            <person name="Giovannoni J.J."/>
            <person name="Rose J.K."/>
            <person name="Sorensen I."/>
            <person name="Lee S.J."/>
            <person name="Kim R.W."/>
            <person name="Choi I.Y."/>
            <person name="Choi B.S."/>
            <person name="Lim J.S."/>
            <person name="Lee Y.H."/>
            <person name="Choi D."/>
        </authorList>
    </citation>
    <scope>NUCLEOTIDE SEQUENCE [LARGE SCALE GENOMIC DNA]</scope>
    <source>
        <strain evidence="4">cv. CM334</strain>
    </source>
</reference>
<evidence type="ECO:0000313" key="3">
    <source>
        <dbReference type="EMBL" id="PHT83169.1"/>
    </source>
</evidence>
<keyword evidence="1" id="KW-0433">Leucine-rich repeat</keyword>
<dbReference type="Gramene" id="PHT83169">
    <property type="protein sequence ID" value="PHT83169"/>
    <property type="gene ID" value="T459_11612"/>
</dbReference>
<sequence>MRFVINSLGLVSQGFSGKILQDDIPKIVHLDLSDAVGGRQTKMGNHIKSGILFKKKNNIFIILDEVWDPLCLEKLLDVEEGCRLILTLRSKSLGCETLFSLDIEPISKSMAGRCKGLPFGLITLAGSMRGVTDIRDWKNALKEFPDDMENDVFKVLQYSYDWLKALNICKSASCTVVLCILRK</sequence>
<dbReference type="STRING" id="4072.A0A2G2ZMF4"/>
<dbReference type="InterPro" id="IPR042197">
    <property type="entry name" value="Apaf_helical"/>
</dbReference>
<dbReference type="AlphaFoldDB" id="A0A2G2ZMF4"/>
<dbReference type="PANTHER" id="PTHR33463">
    <property type="entry name" value="NB-ARC DOMAIN-CONTAINING PROTEIN-RELATED"/>
    <property type="match status" value="1"/>
</dbReference>
<organism evidence="3 4">
    <name type="scientific">Capsicum annuum</name>
    <name type="common">Capsicum pepper</name>
    <dbReference type="NCBI Taxonomy" id="4072"/>
    <lineage>
        <taxon>Eukaryota</taxon>
        <taxon>Viridiplantae</taxon>
        <taxon>Streptophyta</taxon>
        <taxon>Embryophyta</taxon>
        <taxon>Tracheophyta</taxon>
        <taxon>Spermatophyta</taxon>
        <taxon>Magnoliopsida</taxon>
        <taxon>eudicotyledons</taxon>
        <taxon>Gunneridae</taxon>
        <taxon>Pentapetalae</taxon>
        <taxon>asterids</taxon>
        <taxon>lamiids</taxon>
        <taxon>Solanales</taxon>
        <taxon>Solanaceae</taxon>
        <taxon>Solanoideae</taxon>
        <taxon>Capsiceae</taxon>
        <taxon>Capsicum</taxon>
    </lineage>
</organism>